<dbReference type="GO" id="GO:0032543">
    <property type="term" value="P:mitochondrial translation"/>
    <property type="evidence" value="ECO:0007669"/>
    <property type="project" value="InterPro"/>
</dbReference>
<evidence type="ECO:0000256" key="6">
    <source>
        <dbReference type="ARBA" id="ARBA00035188"/>
    </source>
</evidence>
<evidence type="ECO:0000256" key="1">
    <source>
        <dbReference type="ARBA" id="ARBA00004173"/>
    </source>
</evidence>
<comment type="caution">
    <text evidence="8">The sequence shown here is derived from an EMBL/GenBank/DDBJ whole genome shotgun (WGS) entry which is preliminary data.</text>
</comment>
<reference evidence="8" key="1">
    <citation type="journal article" date="2023" name="Nat. Commun.">
        <title>Diploid and tetraploid genomes of Acorus and the evolution of monocots.</title>
        <authorList>
            <person name="Ma L."/>
            <person name="Liu K.W."/>
            <person name="Li Z."/>
            <person name="Hsiao Y.Y."/>
            <person name="Qi Y."/>
            <person name="Fu T."/>
            <person name="Tang G.D."/>
            <person name="Zhang D."/>
            <person name="Sun W.H."/>
            <person name="Liu D.K."/>
            <person name="Li Y."/>
            <person name="Chen G.Z."/>
            <person name="Liu X.D."/>
            <person name="Liao X.Y."/>
            <person name="Jiang Y.T."/>
            <person name="Yu X."/>
            <person name="Hao Y."/>
            <person name="Huang J."/>
            <person name="Zhao X.W."/>
            <person name="Ke S."/>
            <person name="Chen Y.Y."/>
            <person name="Wu W.L."/>
            <person name="Hsu J.L."/>
            <person name="Lin Y.F."/>
            <person name="Huang M.D."/>
            <person name="Li C.Y."/>
            <person name="Huang L."/>
            <person name="Wang Z.W."/>
            <person name="Zhao X."/>
            <person name="Zhong W.Y."/>
            <person name="Peng D.H."/>
            <person name="Ahmad S."/>
            <person name="Lan S."/>
            <person name="Zhang J.S."/>
            <person name="Tsai W.C."/>
            <person name="Van de Peer Y."/>
            <person name="Liu Z.J."/>
        </authorList>
    </citation>
    <scope>NUCLEOTIDE SEQUENCE</scope>
    <source>
        <strain evidence="8">SCP</strain>
    </source>
</reference>
<dbReference type="PANTHER" id="PTHR21396:SF2">
    <property type="entry name" value="LARGE RIBOSOMAL SUBUNIT PROTEIN ML43"/>
    <property type="match status" value="1"/>
</dbReference>
<dbReference type="PANTHER" id="PTHR21396">
    <property type="entry name" value="39S RIBOSOMAL PROTEIN L43"/>
    <property type="match status" value="1"/>
</dbReference>
<protein>
    <recommendedName>
        <fullName evidence="6">Large ribosomal subunit protein mL43</fullName>
    </recommendedName>
</protein>
<dbReference type="EMBL" id="JAUJYN010000007">
    <property type="protein sequence ID" value="KAK1267738.1"/>
    <property type="molecule type" value="Genomic_DNA"/>
</dbReference>
<accession>A0AAV9AUB7</accession>
<dbReference type="SUPFAM" id="SSF52833">
    <property type="entry name" value="Thioredoxin-like"/>
    <property type="match status" value="1"/>
</dbReference>
<evidence type="ECO:0000256" key="5">
    <source>
        <dbReference type="ARBA" id="ARBA00023274"/>
    </source>
</evidence>
<reference evidence="8" key="2">
    <citation type="submission" date="2023-06" db="EMBL/GenBank/DDBJ databases">
        <authorList>
            <person name="Ma L."/>
            <person name="Liu K.-W."/>
            <person name="Li Z."/>
            <person name="Hsiao Y.-Y."/>
            <person name="Qi Y."/>
            <person name="Fu T."/>
            <person name="Tang G."/>
            <person name="Zhang D."/>
            <person name="Sun W.-H."/>
            <person name="Liu D.-K."/>
            <person name="Li Y."/>
            <person name="Chen G.-Z."/>
            <person name="Liu X.-D."/>
            <person name="Liao X.-Y."/>
            <person name="Jiang Y.-T."/>
            <person name="Yu X."/>
            <person name="Hao Y."/>
            <person name="Huang J."/>
            <person name="Zhao X.-W."/>
            <person name="Ke S."/>
            <person name="Chen Y.-Y."/>
            <person name="Wu W.-L."/>
            <person name="Hsu J.-L."/>
            <person name="Lin Y.-F."/>
            <person name="Huang M.-D."/>
            <person name="Li C.-Y."/>
            <person name="Huang L."/>
            <person name="Wang Z.-W."/>
            <person name="Zhao X."/>
            <person name="Zhong W.-Y."/>
            <person name="Peng D.-H."/>
            <person name="Ahmad S."/>
            <person name="Lan S."/>
            <person name="Zhang J.-S."/>
            <person name="Tsai W.-C."/>
            <person name="Van De Peer Y."/>
            <person name="Liu Z.-J."/>
        </authorList>
    </citation>
    <scope>NUCLEOTIDE SEQUENCE</scope>
    <source>
        <strain evidence="8">SCP</strain>
        <tissue evidence="8">Leaves</tissue>
    </source>
</reference>
<comment type="similarity">
    <text evidence="2">Belongs to the mitochondrion-specific ribosomal protein mL43 family.</text>
</comment>
<dbReference type="Gene3D" id="3.40.30.10">
    <property type="entry name" value="Glutaredoxin"/>
    <property type="match status" value="1"/>
</dbReference>
<evidence type="ECO:0000313" key="8">
    <source>
        <dbReference type="EMBL" id="KAK1267738.1"/>
    </source>
</evidence>
<dbReference type="Proteomes" id="UP001179952">
    <property type="component" value="Unassembled WGS sequence"/>
</dbReference>
<organism evidence="8 9">
    <name type="scientific">Acorus gramineus</name>
    <name type="common">Dwarf sweet flag</name>
    <dbReference type="NCBI Taxonomy" id="55184"/>
    <lineage>
        <taxon>Eukaryota</taxon>
        <taxon>Viridiplantae</taxon>
        <taxon>Streptophyta</taxon>
        <taxon>Embryophyta</taxon>
        <taxon>Tracheophyta</taxon>
        <taxon>Spermatophyta</taxon>
        <taxon>Magnoliopsida</taxon>
        <taxon>Liliopsida</taxon>
        <taxon>Acoraceae</taxon>
        <taxon>Acorus</taxon>
    </lineage>
</organism>
<feature type="domain" description="Ribosomal protein/NADH dehydrogenase" evidence="7">
    <location>
        <begin position="20"/>
        <end position="93"/>
    </location>
</feature>
<comment type="subcellular location">
    <subcellularLocation>
        <location evidence="1">Mitochondrion</location>
    </subcellularLocation>
</comment>
<sequence>MEMALKGVWQLQKLVISFCDISGSSRGIRAFMESHLPAFKERNPQLELLTELNRGRHPYLKALYRNKNERVVCIRNQEPEEILLQATRLRNTLGNKVKKLKTRHITQNPSVQGTWTTELKF</sequence>
<dbReference type="SMART" id="SM00916">
    <property type="entry name" value="L51_S25_CI-B8"/>
    <property type="match status" value="1"/>
</dbReference>
<dbReference type="InterPro" id="IPR039927">
    <property type="entry name" value="Ribosomal_mL43"/>
</dbReference>
<keyword evidence="5" id="KW-0687">Ribonucleoprotein</keyword>
<keyword evidence="3" id="KW-0689">Ribosomal protein</keyword>
<evidence type="ECO:0000313" key="9">
    <source>
        <dbReference type="Proteomes" id="UP001179952"/>
    </source>
</evidence>
<dbReference type="Pfam" id="PF05047">
    <property type="entry name" value="L51_S25_CI-B8"/>
    <property type="match status" value="1"/>
</dbReference>
<dbReference type="InterPro" id="IPR036249">
    <property type="entry name" value="Thioredoxin-like_sf"/>
</dbReference>
<dbReference type="InterPro" id="IPR007741">
    <property type="entry name" value="Ribosomal_mL43/mS25/NADH_DH"/>
</dbReference>
<gene>
    <name evidence="8" type="ORF">QJS04_geneDACA015529</name>
</gene>
<dbReference type="GO" id="GO:0005762">
    <property type="term" value="C:mitochondrial large ribosomal subunit"/>
    <property type="evidence" value="ECO:0007669"/>
    <property type="project" value="TreeGrafter"/>
</dbReference>
<dbReference type="FunFam" id="3.40.30.10:FF:000175">
    <property type="entry name" value="54S ribosomal protein L51, mitochondrial"/>
    <property type="match status" value="1"/>
</dbReference>
<proteinExistence type="inferred from homology"/>
<keyword evidence="9" id="KW-1185">Reference proteome</keyword>
<evidence type="ECO:0000256" key="3">
    <source>
        <dbReference type="ARBA" id="ARBA00022980"/>
    </source>
</evidence>
<dbReference type="GO" id="GO:0003735">
    <property type="term" value="F:structural constituent of ribosome"/>
    <property type="evidence" value="ECO:0007669"/>
    <property type="project" value="InterPro"/>
</dbReference>
<evidence type="ECO:0000256" key="4">
    <source>
        <dbReference type="ARBA" id="ARBA00023128"/>
    </source>
</evidence>
<keyword evidence="4" id="KW-0496">Mitochondrion</keyword>
<evidence type="ECO:0000256" key="2">
    <source>
        <dbReference type="ARBA" id="ARBA00006073"/>
    </source>
</evidence>
<name>A0AAV9AUB7_ACOGR</name>
<dbReference type="AlphaFoldDB" id="A0AAV9AUB7"/>
<evidence type="ECO:0000259" key="7">
    <source>
        <dbReference type="SMART" id="SM00916"/>
    </source>
</evidence>